<protein>
    <recommendedName>
        <fullName evidence="1">DUF3885 domain-containing protein</fullName>
    </recommendedName>
</protein>
<dbReference type="EMBL" id="BMIB01000002">
    <property type="protein sequence ID" value="GGH65450.1"/>
    <property type="molecule type" value="Genomic_DNA"/>
</dbReference>
<accession>A0A917IWM0</accession>
<organism evidence="2 3">
    <name type="scientific">Filimonas zeae</name>
    <dbReference type="NCBI Taxonomy" id="1737353"/>
    <lineage>
        <taxon>Bacteria</taxon>
        <taxon>Pseudomonadati</taxon>
        <taxon>Bacteroidota</taxon>
        <taxon>Chitinophagia</taxon>
        <taxon>Chitinophagales</taxon>
        <taxon>Chitinophagaceae</taxon>
        <taxon>Filimonas</taxon>
    </lineage>
</organism>
<comment type="caution">
    <text evidence="2">The sequence shown here is derived from an EMBL/GenBank/DDBJ whole genome shotgun (WGS) entry which is preliminary data.</text>
</comment>
<feature type="domain" description="DUF3885" evidence="1">
    <location>
        <begin position="22"/>
        <end position="193"/>
    </location>
</feature>
<reference evidence="2" key="1">
    <citation type="journal article" date="2014" name="Int. J. Syst. Evol. Microbiol.">
        <title>Complete genome sequence of Corynebacterium casei LMG S-19264T (=DSM 44701T), isolated from a smear-ripened cheese.</title>
        <authorList>
            <consortium name="US DOE Joint Genome Institute (JGI-PGF)"/>
            <person name="Walter F."/>
            <person name="Albersmeier A."/>
            <person name="Kalinowski J."/>
            <person name="Ruckert C."/>
        </authorList>
    </citation>
    <scope>NUCLEOTIDE SEQUENCE</scope>
    <source>
        <strain evidence="2">CGMCC 1.15290</strain>
    </source>
</reference>
<keyword evidence="3" id="KW-1185">Reference proteome</keyword>
<dbReference type="Proteomes" id="UP000627292">
    <property type="component" value="Unassembled WGS sequence"/>
</dbReference>
<dbReference type="InterPro" id="IPR024976">
    <property type="entry name" value="DUF3885"/>
</dbReference>
<sequence>MTVEAFNALWQATWPETIPLYYTFRDALPDKWFRIHSLPNSQRYAADQEDWEILLHRQNTLITDVVGCDAPLLMVTYTHSQENDTTSAAEEPVTSITHFTFSQMAPINLYEFNPEHYCKGQFALPMFTELNWQPHQHNAILRDVANWELLAFFVSFQHKCLLAPYDGGMDIILADTATRDHYKAKYAAWLSTHESGL</sequence>
<evidence type="ECO:0000313" key="2">
    <source>
        <dbReference type="EMBL" id="GGH65450.1"/>
    </source>
</evidence>
<dbReference type="RefSeq" id="WP_188951755.1">
    <property type="nucleotide sequence ID" value="NZ_BMIB01000002.1"/>
</dbReference>
<evidence type="ECO:0000259" key="1">
    <source>
        <dbReference type="Pfam" id="PF13021"/>
    </source>
</evidence>
<reference evidence="2" key="2">
    <citation type="submission" date="2020-09" db="EMBL/GenBank/DDBJ databases">
        <authorList>
            <person name="Sun Q."/>
            <person name="Zhou Y."/>
        </authorList>
    </citation>
    <scope>NUCLEOTIDE SEQUENCE</scope>
    <source>
        <strain evidence="2">CGMCC 1.15290</strain>
    </source>
</reference>
<gene>
    <name evidence="2" type="ORF">GCM10011379_18590</name>
</gene>
<name>A0A917IWM0_9BACT</name>
<dbReference type="AlphaFoldDB" id="A0A917IWM0"/>
<evidence type="ECO:0000313" key="3">
    <source>
        <dbReference type="Proteomes" id="UP000627292"/>
    </source>
</evidence>
<proteinExistence type="predicted"/>
<dbReference type="Pfam" id="PF13021">
    <property type="entry name" value="DUF3885"/>
    <property type="match status" value="1"/>
</dbReference>